<evidence type="ECO:0000256" key="1">
    <source>
        <dbReference type="ARBA" id="ARBA00001273"/>
    </source>
</evidence>
<dbReference type="GO" id="GO:0007165">
    <property type="term" value="P:signal transduction"/>
    <property type="evidence" value="ECO:0007669"/>
    <property type="project" value="TreeGrafter"/>
</dbReference>
<evidence type="ECO:0000256" key="6">
    <source>
        <dbReference type="ARBA" id="ARBA00022801"/>
    </source>
</evidence>
<feature type="binding site" evidence="10">
    <location>
        <position position="200"/>
    </location>
    <ligand>
        <name>Mg(2+)</name>
        <dbReference type="ChEBI" id="CHEBI:18420"/>
        <label>1</label>
        <note>catalytic</note>
    </ligand>
</feature>
<dbReference type="FunFam" id="3.40.190.80:FF:000020">
    <property type="entry name" value="Fructose-1,6-bisphosphatase/inositol-1-monophosphatase"/>
    <property type="match status" value="1"/>
</dbReference>
<dbReference type="Gene3D" id="3.30.540.10">
    <property type="entry name" value="Fructose-1,6-Bisphosphatase, subunit A, domain 1"/>
    <property type="match status" value="1"/>
</dbReference>
<dbReference type="PRINTS" id="PR00377">
    <property type="entry name" value="IMPHPHTASES"/>
</dbReference>
<dbReference type="Proteomes" id="UP000653692">
    <property type="component" value="Unassembled WGS sequence"/>
</dbReference>
<dbReference type="PANTHER" id="PTHR20854">
    <property type="entry name" value="INOSITOL MONOPHOSPHATASE"/>
    <property type="match status" value="1"/>
</dbReference>
<dbReference type="GO" id="GO:0046872">
    <property type="term" value="F:metal ion binding"/>
    <property type="evidence" value="ECO:0007669"/>
    <property type="project" value="UniProtKB-KW"/>
</dbReference>
<evidence type="ECO:0000256" key="3">
    <source>
        <dbReference type="ARBA" id="ARBA00011738"/>
    </source>
</evidence>
<keyword evidence="7 10" id="KW-0460">Magnesium</keyword>
<evidence type="ECO:0000256" key="9">
    <source>
        <dbReference type="ARBA" id="ARBA00038103"/>
    </source>
</evidence>
<protein>
    <recommendedName>
        <fullName evidence="4">fructose-bisphosphatase</fullName>
        <ecNumber evidence="4">3.1.3.11</ecNumber>
    </recommendedName>
</protein>
<feature type="binding site" evidence="10">
    <location>
        <position position="66"/>
    </location>
    <ligand>
        <name>Mg(2+)</name>
        <dbReference type="ChEBI" id="CHEBI:18420"/>
        <label>1</label>
        <note>catalytic</note>
    </ligand>
</feature>
<evidence type="ECO:0000256" key="4">
    <source>
        <dbReference type="ARBA" id="ARBA00013093"/>
    </source>
</evidence>
<sequence length="252" mass="27577">MYEWNEIALSIAKEVEREIVPLFGKPEGGKVIGISPSGDKTKLVDKIAEDIVFNSLKSLGVNIVSEETGSIDVGSDYTVVIDPLDGSFNFIHGIPIFGFSFAVFKGSKAEYAMLYEFMTENVYEGIPGKGAYLNGKPIYVRELNERAIAISFYTRGRGMGLIKRVKRIRVLGAIAMELAYLAKGALDGVLDIRNYVRPTDIAAGVLIAREAGAIVTDDTGRELKFDLSASEKLNIIAVNSEKLLKLVLETME</sequence>
<dbReference type="Pfam" id="PF00459">
    <property type="entry name" value="Inositol_P"/>
    <property type="match status" value="1"/>
</dbReference>
<dbReference type="SUPFAM" id="SSF56655">
    <property type="entry name" value="Carbohydrate phosphatase"/>
    <property type="match status" value="1"/>
</dbReference>
<dbReference type="GO" id="GO:0006020">
    <property type="term" value="P:inositol metabolic process"/>
    <property type="evidence" value="ECO:0007669"/>
    <property type="project" value="TreeGrafter"/>
</dbReference>
<evidence type="ECO:0000256" key="8">
    <source>
        <dbReference type="ARBA" id="ARBA00023277"/>
    </source>
</evidence>
<dbReference type="Gene3D" id="3.40.190.80">
    <property type="match status" value="1"/>
</dbReference>
<keyword evidence="8" id="KW-0119">Carbohydrate metabolism</keyword>
<name>A0A832ZH92_9EURY</name>
<feature type="binding site" evidence="10">
    <location>
        <position position="84"/>
    </location>
    <ligand>
        <name>Mg(2+)</name>
        <dbReference type="ChEBI" id="CHEBI:18420"/>
        <label>1</label>
        <note>catalytic</note>
    </ligand>
</feature>
<evidence type="ECO:0000256" key="2">
    <source>
        <dbReference type="ARBA" id="ARBA00001946"/>
    </source>
</evidence>
<dbReference type="InterPro" id="IPR020583">
    <property type="entry name" value="Inositol_monoP_metal-BS"/>
</dbReference>
<keyword evidence="6 11" id="KW-0378">Hydrolase</keyword>
<gene>
    <name evidence="11" type="ORF">EYH24_05460</name>
</gene>
<dbReference type="EMBL" id="DQUR01000185">
    <property type="protein sequence ID" value="HIP89366.1"/>
    <property type="molecule type" value="Genomic_DNA"/>
</dbReference>
<dbReference type="NCBIfam" id="NF009321">
    <property type="entry name" value="PRK12676.1"/>
    <property type="match status" value="1"/>
</dbReference>
<dbReference type="PANTHER" id="PTHR20854:SF4">
    <property type="entry name" value="INOSITOL-1-MONOPHOSPHATASE-RELATED"/>
    <property type="match status" value="1"/>
</dbReference>
<organism evidence="11 12">
    <name type="scientific">Thermococcus paralvinellae</name>
    <dbReference type="NCBI Taxonomy" id="582419"/>
    <lineage>
        <taxon>Archaea</taxon>
        <taxon>Methanobacteriati</taxon>
        <taxon>Methanobacteriota</taxon>
        <taxon>Thermococci</taxon>
        <taxon>Thermococcales</taxon>
        <taxon>Thermococcaceae</taxon>
        <taxon>Thermococcus</taxon>
    </lineage>
</organism>
<evidence type="ECO:0000313" key="12">
    <source>
        <dbReference type="Proteomes" id="UP000653692"/>
    </source>
</evidence>
<comment type="caution">
    <text evidence="11">The sequence shown here is derived from an EMBL/GenBank/DDBJ whole genome shotgun (WGS) entry which is preliminary data.</text>
</comment>
<accession>A0A832ZH92</accession>
<proteinExistence type="inferred from homology"/>
<evidence type="ECO:0000256" key="7">
    <source>
        <dbReference type="ARBA" id="ARBA00022842"/>
    </source>
</evidence>
<comment type="similarity">
    <text evidence="9">Belongs to the inositol monophosphatase superfamily. FBPase class 4 family.</text>
</comment>
<dbReference type="GO" id="GO:0008934">
    <property type="term" value="F:inositol monophosphate 1-phosphatase activity"/>
    <property type="evidence" value="ECO:0007669"/>
    <property type="project" value="TreeGrafter"/>
</dbReference>
<evidence type="ECO:0000256" key="10">
    <source>
        <dbReference type="PIRSR" id="PIRSR600760-2"/>
    </source>
</evidence>
<dbReference type="EC" id="3.1.3.11" evidence="4"/>
<evidence type="ECO:0000256" key="5">
    <source>
        <dbReference type="ARBA" id="ARBA00022723"/>
    </source>
</evidence>
<dbReference type="PROSITE" id="PS00629">
    <property type="entry name" value="IMP_1"/>
    <property type="match status" value="1"/>
</dbReference>
<dbReference type="FunFam" id="3.30.540.10:FF:000027">
    <property type="entry name" value="Fructose-1,6-bisphosphatase/inositol-1-monophosphatase"/>
    <property type="match status" value="1"/>
</dbReference>
<comment type="subunit">
    <text evidence="3">Homodimer.</text>
</comment>
<feature type="binding site" evidence="10">
    <location>
        <position position="82"/>
    </location>
    <ligand>
        <name>Mg(2+)</name>
        <dbReference type="ChEBI" id="CHEBI:18420"/>
        <label>1</label>
        <note>catalytic</note>
    </ligand>
</feature>
<comment type="catalytic activity">
    <reaction evidence="1">
        <text>beta-D-fructose 1,6-bisphosphate + H2O = beta-D-fructose 6-phosphate + phosphate</text>
        <dbReference type="Rhea" id="RHEA:11064"/>
        <dbReference type="ChEBI" id="CHEBI:15377"/>
        <dbReference type="ChEBI" id="CHEBI:32966"/>
        <dbReference type="ChEBI" id="CHEBI:43474"/>
        <dbReference type="ChEBI" id="CHEBI:57634"/>
        <dbReference type="EC" id="3.1.3.11"/>
    </reaction>
</comment>
<comment type="cofactor">
    <cofactor evidence="2 10">
        <name>Mg(2+)</name>
        <dbReference type="ChEBI" id="CHEBI:18420"/>
    </cofactor>
</comment>
<dbReference type="InterPro" id="IPR000760">
    <property type="entry name" value="Inositol_monophosphatase-like"/>
</dbReference>
<dbReference type="GO" id="GO:0042132">
    <property type="term" value="F:fructose 1,6-bisphosphate 1-phosphatase activity"/>
    <property type="evidence" value="ECO:0007669"/>
    <property type="project" value="UniProtKB-EC"/>
</dbReference>
<evidence type="ECO:0000313" key="11">
    <source>
        <dbReference type="EMBL" id="HIP89366.1"/>
    </source>
</evidence>
<feature type="binding site" evidence="10">
    <location>
        <position position="85"/>
    </location>
    <ligand>
        <name>Mg(2+)</name>
        <dbReference type="ChEBI" id="CHEBI:18420"/>
        <label>1</label>
        <note>catalytic</note>
    </ligand>
</feature>
<dbReference type="AlphaFoldDB" id="A0A832ZH92"/>
<reference evidence="11" key="1">
    <citation type="journal article" date="2020" name="ISME J.">
        <title>Gammaproteobacteria mediating utilization of methyl-, sulfur- and petroleum organic compounds in deep ocean hydrothermal plumes.</title>
        <authorList>
            <person name="Zhou Z."/>
            <person name="Liu Y."/>
            <person name="Pan J."/>
            <person name="Cron B.R."/>
            <person name="Toner B.M."/>
            <person name="Anantharaman K."/>
            <person name="Breier J.A."/>
            <person name="Dick G.J."/>
            <person name="Li M."/>
        </authorList>
    </citation>
    <scope>NUCLEOTIDE SEQUENCE</scope>
    <source>
        <strain evidence="11">SZUA-1476</strain>
    </source>
</reference>
<keyword evidence="5 10" id="KW-0479">Metal-binding</keyword>